<dbReference type="GO" id="GO:0000160">
    <property type="term" value="P:phosphorelay signal transduction system"/>
    <property type="evidence" value="ECO:0007669"/>
    <property type="project" value="UniProtKB-KW"/>
</dbReference>
<keyword evidence="7" id="KW-0238">DNA-binding</keyword>
<dbReference type="InterPro" id="IPR018060">
    <property type="entry name" value="HTH_AraC"/>
</dbReference>
<accession>A0A6N7J3P8</accession>
<dbReference type="SUPFAM" id="SSF46689">
    <property type="entry name" value="Homeodomain-like"/>
    <property type="match status" value="2"/>
</dbReference>
<dbReference type="EMBL" id="VOGC01000010">
    <property type="protein sequence ID" value="MQN02369.1"/>
    <property type="molecule type" value="Genomic_DNA"/>
</dbReference>
<dbReference type="SUPFAM" id="SSF52172">
    <property type="entry name" value="CheY-like"/>
    <property type="match status" value="1"/>
</dbReference>
<dbReference type="PRINTS" id="PR00032">
    <property type="entry name" value="HTHARAC"/>
</dbReference>
<evidence type="ECO:0000256" key="8">
    <source>
        <dbReference type="ARBA" id="ARBA00023163"/>
    </source>
</evidence>
<dbReference type="InterPro" id="IPR020449">
    <property type="entry name" value="Tscrpt_reg_AraC-type_HTH"/>
</dbReference>
<evidence type="ECO:0000256" key="5">
    <source>
        <dbReference type="ARBA" id="ARBA00023012"/>
    </source>
</evidence>
<keyword evidence="14" id="KW-1185">Reference proteome</keyword>
<dbReference type="PANTHER" id="PTHR42713:SF3">
    <property type="entry name" value="TRANSCRIPTIONAL REGULATORY PROTEIN HPTR"/>
    <property type="match status" value="1"/>
</dbReference>
<organism evidence="13 14">
    <name type="scientific">Candidatus Weimeria bifida</name>
    <dbReference type="NCBI Taxonomy" id="2599074"/>
    <lineage>
        <taxon>Bacteria</taxon>
        <taxon>Bacillati</taxon>
        <taxon>Bacillota</taxon>
        <taxon>Clostridia</taxon>
        <taxon>Lachnospirales</taxon>
        <taxon>Lachnospiraceae</taxon>
        <taxon>Candidatus Weimeria</taxon>
    </lineage>
</organism>
<reference evidence="13" key="1">
    <citation type="journal article" date="2020" name="Appl. Environ. Microbiol.">
        <title>Medium-Chain Fatty Acid Synthesis by 'Candidatus Weimeria bifida' gen. nov., sp. nov., and 'Candidatus Pseudoramibacter fermentans' sp. nov.</title>
        <authorList>
            <person name="Scarborough M.J."/>
            <person name="Myers K.S."/>
            <person name="Donohue T.J."/>
            <person name="Noguera D.R."/>
        </authorList>
    </citation>
    <scope>NUCLEOTIDE SEQUENCE</scope>
    <source>
        <strain evidence="13">LCO1.1</strain>
    </source>
</reference>
<dbReference type="PANTHER" id="PTHR42713">
    <property type="entry name" value="HISTIDINE KINASE-RELATED"/>
    <property type="match status" value="1"/>
</dbReference>
<proteinExistence type="predicted"/>
<dbReference type="InterPro" id="IPR001789">
    <property type="entry name" value="Sig_transdc_resp-reg_receiver"/>
</dbReference>
<evidence type="ECO:0000256" key="3">
    <source>
        <dbReference type="ARBA" id="ARBA00022490"/>
    </source>
</evidence>
<evidence type="ECO:0000313" key="13">
    <source>
        <dbReference type="EMBL" id="MQN02369.1"/>
    </source>
</evidence>
<protein>
    <recommendedName>
        <fullName evidence="2">Stage 0 sporulation protein A homolog</fullName>
    </recommendedName>
</protein>
<dbReference type="InterPro" id="IPR051552">
    <property type="entry name" value="HptR"/>
</dbReference>
<dbReference type="GO" id="GO:0003700">
    <property type="term" value="F:DNA-binding transcription factor activity"/>
    <property type="evidence" value="ECO:0007669"/>
    <property type="project" value="InterPro"/>
</dbReference>
<dbReference type="PROSITE" id="PS01124">
    <property type="entry name" value="HTH_ARAC_FAMILY_2"/>
    <property type="match status" value="1"/>
</dbReference>
<keyword evidence="8" id="KW-0804">Transcription</keyword>
<keyword evidence="6" id="KW-0805">Transcription regulation</keyword>
<evidence type="ECO:0000256" key="10">
    <source>
        <dbReference type="PROSITE-ProRule" id="PRU00169"/>
    </source>
</evidence>
<dbReference type="PROSITE" id="PS00041">
    <property type="entry name" value="HTH_ARAC_FAMILY_1"/>
    <property type="match status" value="1"/>
</dbReference>
<dbReference type="SMART" id="SM00342">
    <property type="entry name" value="HTH_ARAC"/>
    <property type="match status" value="1"/>
</dbReference>
<dbReference type="InterPro" id="IPR009057">
    <property type="entry name" value="Homeodomain-like_sf"/>
</dbReference>
<evidence type="ECO:0000259" key="12">
    <source>
        <dbReference type="PROSITE" id="PS50110"/>
    </source>
</evidence>
<dbReference type="GO" id="GO:0005737">
    <property type="term" value="C:cytoplasm"/>
    <property type="evidence" value="ECO:0007669"/>
    <property type="project" value="UniProtKB-SubCell"/>
</dbReference>
<dbReference type="PROSITE" id="PS50110">
    <property type="entry name" value="RESPONSE_REGULATORY"/>
    <property type="match status" value="1"/>
</dbReference>
<dbReference type="Gene3D" id="1.10.10.60">
    <property type="entry name" value="Homeodomain-like"/>
    <property type="match status" value="2"/>
</dbReference>
<evidence type="ECO:0000256" key="4">
    <source>
        <dbReference type="ARBA" id="ARBA00022553"/>
    </source>
</evidence>
<dbReference type="InterPro" id="IPR011006">
    <property type="entry name" value="CheY-like_superfamily"/>
</dbReference>
<keyword evidence="3" id="KW-0963">Cytoplasm</keyword>
<name>A0A6N7J3P8_9FIRM</name>
<dbReference type="SMART" id="SM00448">
    <property type="entry name" value="REC"/>
    <property type="match status" value="1"/>
</dbReference>
<keyword evidence="4 10" id="KW-0597">Phosphoprotein</keyword>
<evidence type="ECO:0000313" key="14">
    <source>
        <dbReference type="Proteomes" id="UP000460257"/>
    </source>
</evidence>
<dbReference type="InterPro" id="IPR018062">
    <property type="entry name" value="HTH_AraC-typ_CS"/>
</dbReference>
<evidence type="ECO:0000256" key="2">
    <source>
        <dbReference type="ARBA" id="ARBA00018672"/>
    </source>
</evidence>
<comment type="function">
    <text evidence="9">May play the central regulatory role in sporulation. It may be an element of the effector pathway responsible for the activation of sporulation genes in response to nutritional stress. Spo0A may act in concert with spo0H (a sigma factor) to control the expression of some genes that are critical to the sporulation process.</text>
</comment>
<evidence type="ECO:0000256" key="6">
    <source>
        <dbReference type="ARBA" id="ARBA00023015"/>
    </source>
</evidence>
<feature type="modified residue" description="4-aspartylphosphate" evidence="10">
    <location>
        <position position="55"/>
    </location>
</feature>
<feature type="domain" description="HTH araC/xylS-type" evidence="11">
    <location>
        <begin position="277"/>
        <end position="376"/>
    </location>
</feature>
<dbReference type="Pfam" id="PF00072">
    <property type="entry name" value="Response_reg"/>
    <property type="match status" value="1"/>
</dbReference>
<dbReference type="Pfam" id="PF12833">
    <property type="entry name" value="HTH_18"/>
    <property type="match status" value="1"/>
</dbReference>
<dbReference type="AlphaFoldDB" id="A0A6N7J3P8"/>
<feature type="domain" description="Response regulatory" evidence="12">
    <location>
        <begin position="3"/>
        <end position="120"/>
    </location>
</feature>
<dbReference type="Proteomes" id="UP000460257">
    <property type="component" value="Unassembled WGS sequence"/>
</dbReference>
<keyword evidence="5" id="KW-0902">Two-component regulatory system</keyword>
<dbReference type="CDD" id="cd17536">
    <property type="entry name" value="REC_YesN-like"/>
    <property type="match status" value="1"/>
</dbReference>
<evidence type="ECO:0000256" key="1">
    <source>
        <dbReference type="ARBA" id="ARBA00004496"/>
    </source>
</evidence>
<comment type="caution">
    <text evidence="13">The sequence shown here is derived from an EMBL/GenBank/DDBJ whole genome shotgun (WGS) entry which is preliminary data.</text>
</comment>
<gene>
    <name evidence="13" type="ORF">FRC54_10920</name>
</gene>
<evidence type="ECO:0000259" key="11">
    <source>
        <dbReference type="PROSITE" id="PS01124"/>
    </source>
</evidence>
<sequence>MLKVFLVEDEAVIRNSIVKSVDWENEGFELAGSAGDGELAWPQIRETRPDIVVTDIRMPFMDGLELSKLVKKEFPHAKILILSGFNEFDYAKEAIQIGVSDYLLKPISADKLVESLHKVGDEIIEERKSHDMIMNYTRRLEEEDNKKAENQTPVDVEEVNPKALNKTTFFDFLIRGNRDDISGFIDKYLDELGRNNLRSVLFRQYVISDLYLTCNAYLDDLGAPKEEKIAILGSMEDAGKAVAADKTGLREKLEDLLCSIIDYRNLNREAQLSSQILKASSYIREHYGEDDISLNQVADVAGMSPSHFSAVFKQETGEGFSEYLTEVRMEAAKRLLATTDFKMTEIAEQAGYHDSHYFSSTFKKTQGMTPKDYRAMVKGN</sequence>
<evidence type="ECO:0000256" key="9">
    <source>
        <dbReference type="ARBA" id="ARBA00024867"/>
    </source>
</evidence>
<comment type="subcellular location">
    <subcellularLocation>
        <location evidence="1">Cytoplasm</location>
    </subcellularLocation>
</comment>
<evidence type="ECO:0000256" key="7">
    <source>
        <dbReference type="ARBA" id="ARBA00023125"/>
    </source>
</evidence>
<dbReference type="GO" id="GO:0043565">
    <property type="term" value="F:sequence-specific DNA binding"/>
    <property type="evidence" value="ECO:0007669"/>
    <property type="project" value="InterPro"/>
</dbReference>
<dbReference type="Gene3D" id="3.40.50.2300">
    <property type="match status" value="1"/>
</dbReference>